<organism evidence="5 6">
    <name type="scientific">Mangrovibacterium diazotrophicum</name>
    <dbReference type="NCBI Taxonomy" id="1261403"/>
    <lineage>
        <taxon>Bacteria</taxon>
        <taxon>Pseudomonadati</taxon>
        <taxon>Bacteroidota</taxon>
        <taxon>Bacteroidia</taxon>
        <taxon>Marinilabiliales</taxon>
        <taxon>Prolixibacteraceae</taxon>
        <taxon>Mangrovibacterium</taxon>
    </lineage>
</organism>
<comment type="similarity">
    <text evidence="1">Belongs to the Skp family.</text>
</comment>
<feature type="signal peptide" evidence="4">
    <location>
        <begin position="1"/>
        <end position="22"/>
    </location>
</feature>
<gene>
    <name evidence="5" type="ORF">BC643_0894</name>
</gene>
<dbReference type="OrthoDB" id="1524711at2"/>
<feature type="chain" id="PRO_5019539167" evidence="4">
    <location>
        <begin position="23"/>
        <end position="168"/>
    </location>
</feature>
<dbReference type="GO" id="GO:0005829">
    <property type="term" value="C:cytosol"/>
    <property type="evidence" value="ECO:0007669"/>
    <property type="project" value="TreeGrafter"/>
</dbReference>
<proteinExistence type="inferred from homology"/>
<evidence type="ECO:0000313" key="6">
    <source>
        <dbReference type="Proteomes" id="UP000283387"/>
    </source>
</evidence>
<evidence type="ECO:0000313" key="5">
    <source>
        <dbReference type="EMBL" id="RKD90554.1"/>
    </source>
</evidence>
<dbReference type="Pfam" id="PF03938">
    <property type="entry name" value="OmpH"/>
    <property type="match status" value="1"/>
</dbReference>
<dbReference type="PANTHER" id="PTHR35089">
    <property type="entry name" value="CHAPERONE PROTEIN SKP"/>
    <property type="match status" value="1"/>
</dbReference>
<dbReference type="GO" id="GO:0050821">
    <property type="term" value="P:protein stabilization"/>
    <property type="evidence" value="ECO:0007669"/>
    <property type="project" value="TreeGrafter"/>
</dbReference>
<dbReference type="AlphaFoldDB" id="A0A419W526"/>
<dbReference type="GO" id="GO:0051082">
    <property type="term" value="F:unfolded protein binding"/>
    <property type="evidence" value="ECO:0007669"/>
    <property type="project" value="InterPro"/>
</dbReference>
<keyword evidence="6" id="KW-1185">Reference proteome</keyword>
<accession>A0A419W526</accession>
<evidence type="ECO:0000256" key="1">
    <source>
        <dbReference type="ARBA" id="ARBA00009091"/>
    </source>
</evidence>
<dbReference type="EMBL" id="RAPN01000001">
    <property type="protein sequence ID" value="RKD90554.1"/>
    <property type="molecule type" value="Genomic_DNA"/>
</dbReference>
<dbReference type="InterPro" id="IPR024930">
    <property type="entry name" value="Skp_dom_sf"/>
</dbReference>
<dbReference type="RefSeq" id="WP_120271952.1">
    <property type="nucleotide sequence ID" value="NZ_RAPN01000001.1"/>
</dbReference>
<dbReference type="SUPFAM" id="SSF111384">
    <property type="entry name" value="OmpH-like"/>
    <property type="match status" value="1"/>
</dbReference>
<reference evidence="5 6" key="1">
    <citation type="submission" date="2018-09" db="EMBL/GenBank/DDBJ databases">
        <title>Genomic Encyclopedia of Archaeal and Bacterial Type Strains, Phase II (KMG-II): from individual species to whole genera.</title>
        <authorList>
            <person name="Goeker M."/>
        </authorList>
    </citation>
    <scope>NUCLEOTIDE SEQUENCE [LARGE SCALE GENOMIC DNA]</scope>
    <source>
        <strain evidence="5 6">DSM 27148</strain>
    </source>
</reference>
<dbReference type="PANTHER" id="PTHR35089:SF1">
    <property type="entry name" value="CHAPERONE PROTEIN SKP"/>
    <property type="match status" value="1"/>
</dbReference>
<keyword evidence="2 4" id="KW-0732">Signal</keyword>
<name>A0A419W526_9BACT</name>
<comment type="caution">
    <text evidence="5">The sequence shown here is derived from an EMBL/GenBank/DDBJ whole genome shotgun (WGS) entry which is preliminary data.</text>
</comment>
<sequence length="168" mass="18813">MKSVFKICLVAILLFSAGMVKAQTLKFAHIDSQALIQAMPETAAAQKTLEQQAKGMEDQLASMQKEFQTKLAEYTQIADSLDDMVRSAKEEDLQNLQQRIQTFNQSAQQKLQQKQAELMQPIFDKANQTIETVAKEQGVIYVFDSNAVLYKSNQSVDLLPLVKAKLGI</sequence>
<evidence type="ECO:0000256" key="4">
    <source>
        <dbReference type="SAM" id="SignalP"/>
    </source>
</evidence>
<dbReference type="InterPro" id="IPR005632">
    <property type="entry name" value="Chaperone_Skp"/>
</dbReference>
<evidence type="ECO:0000256" key="2">
    <source>
        <dbReference type="ARBA" id="ARBA00022729"/>
    </source>
</evidence>
<protein>
    <submittedName>
        <fullName evidence="5">Periplasmic chaperone for outer membrane proteins Skp</fullName>
    </submittedName>
</protein>
<feature type="coiled-coil region" evidence="3">
    <location>
        <begin position="46"/>
        <end position="113"/>
    </location>
</feature>
<dbReference type="SMART" id="SM00935">
    <property type="entry name" value="OmpH"/>
    <property type="match status" value="1"/>
</dbReference>
<dbReference type="Gene3D" id="3.30.910.20">
    <property type="entry name" value="Skp domain"/>
    <property type="match status" value="1"/>
</dbReference>
<dbReference type="Proteomes" id="UP000283387">
    <property type="component" value="Unassembled WGS sequence"/>
</dbReference>
<evidence type="ECO:0000256" key="3">
    <source>
        <dbReference type="SAM" id="Coils"/>
    </source>
</evidence>
<keyword evidence="3" id="KW-0175">Coiled coil</keyword>